<keyword evidence="2" id="KW-1185">Reference proteome</keyword>
<evidence type="ECO:0000313" key="2">
    <source>
        <dbReference type="Proteomes" id="UP000621500"/>
    </source>
</evidence>
<dbReference type="Proteomes" id="UP000621500">
    <property type="component" value="Unassembled WGS sequence"/>
</dbReference>
<reference evidence="1 2" key="1">
    <citation type="submission" date="2021-01" db="EMBL/GenBank/DDBJ databases">
        <title>Whole genome shotgun sequence of Plantactinospora mayteni NBRC 109088.</title>
        <authorList>
            <person name="Komaki H."/>
            <person name="Tamura T."/>
        </authorList>
    </citation>
    <scope>NUCLEOTIDE SEQUENCE [LARGE SCALE GENOMIC DNA]</scope>
    <source>
        <strain evidence="1 2">NBRC 109088</strain>
    </source>
</reference>
<dbReference type="EMBL" id="BONX01000018">
    <property type="protein sequence ID" value="GIG96385.1"/>
    <property type="molecule type" value="Genomic_DNA"/>
</dbReference>
<organism evidence="1 2">
    <name type="scientific">Plantactinospora mayteni</name>
    <dbReference type="NCBI Taxonomy" id="566021"/>
    <lineage>
        <taxon>Bacteria</taxon>
        <taxon>Bacillati</taxon>
        <taxon>Actinomycetota</taxon>
        <taxon>Actinomycetes</taxon>
        <taxon>Micromonosporales</taxon>
        <taxon>Micromonosporaceae</taxon>
        <taxon>Plantactinospora</taxon>
    </lineage>
</organism>
<accession>A0ABQ4EP02</accession>
<gene>
    <name evidence="1" type="ORF">Pma05_29580</name>
</gene>
<evidence type="ECO:0000313" key="1">
    <source>
        <dbReference type="EMBL" id="GIG96385.1"/>
    </source>
</evidence>
<name>A0ABQ4EP02_9ACTN</name>
<sequence length="107" mass="11629">MPKLLHCVEQRTDPRSSLGALGLARIEGDRSPSSVTGSVLRVRQWAEPPLEPMLKSEASDLWGISSGTLAASGSAGHITTSTRCQISGGNVFARWWLSPMGRSRRRR</sequence>
<protein>
    <submittedName>
        <fullName evidence="1">Uncharacterized protein</fullName>
    </submittedName>
</protein>
<comment type="caution">
    <text evidence="1">The sequence shown here is derived from an EMBL/GenBank/DDBJ whole genome shotgun (WGS) entry which is preliminary data.</text>
</comment>
<proteinExistence type="predicted"/>